<keyword evidence="1" id="KW-0812">Transmembrane</keyword>
<evidence type="ECO:0000313" key="3">
    <source>
        <dbReference type="Proteomes" id="UP000240418"/>
    </source>
</evidence>
<evidence type="ECO:0000313" key="2">
    <source>
        <dbReference type="EMBL" id="PSL17196.1"/>
    </source>
</evidence>
<protein>
    <submittedName>
        <fullName evidence="2">Uncharacterized protein</fullName>
    </submittedName>
</protein>
<feature type="transmembrane region" description="Helical" evidence="1">
    <location>
        <begin position="161"/>
        <end position="182"/>
    </location>
</feature>
<dbReference type="Proteomes" id="UP000240418">
    <property type="component" value="Unassembled WGS sequence"/>
</dbReference>
<evidence type="ECO:0000256" key="1">
    <source>
        <dbReference type="SAM" id="Phobius"/>
    </source>
</evidence>
<feature type="transmembrane region" description="Helical" evidence="1">
    <location>
        <begin position="83"/>
        <end position="104"/>
    </location>
</feature>
<keyword evidence="3" id="KW-1185">Reference proteome</keyword>
<feature type="transmembrane region" description="Helical" evidence="1">
    <location>
        <begin position="340"/>
        <end position="358"/>
    </location>
</feature>
<sequence length="468" mass="52222">MSVSHRDIWFKLMLIVLVIMHPDLAVAHASEGGFVLLLPTDVYIFAGAASVALTVVFLAVLPDHALPLVFHAKPLWWIKRSRLHLFSSGLSFLFLMWLVHLGLTGPRDPLANPLPLTIWTLFWVAFVILQGVLGNAWYWVNPWSGPLAFTRKILKIEPLMRLPSSMGHCLSVFVFLLFVSILLADPAPADPARLARYVIWYWMTTFVAALVFGPRWMRRGEAFTVFLTLYARLGLFARRRGRLHFGFPGWQVFSGKKPAFWLAVFVLVMLGSGSFDGLNETFWWLDVIGINPLEYPGRSAVIVQNMSGLAVANVALISAYCAMIWLGLKLARTSMTLNDAFCHFAPTLLPIALAYHFAHYYTSFLVDAQYALAAATDPMATGADYLGLGTFYVTTGFFNSQDSVRLIWLTQAGSVVLGHILAVMLAHGLAVRHFGETRRAALSQAPLAMFMILYTFFGLWLLASPRGF</sequence>
<organism evidence="2 3">
    <name type="scientific">Shimia abyssi</name>
    <dbReference type="NCBI Taxonomy" id="1662395"/>
    <lineage>
        <taxon>Bacteria</taxon>
        <taxon>Pseudomonadati</taxon>
        <taxon>Pseudomonadota</taxon>
        <taxon>Alphaproteobacteria</taxon>
        <taxon>Rhodobacterales</taxon>
        <taxon>Roseobacteraceae</taxon>
    </lineage>
</organism>
<keyword evidence="1" id="KW-1133">Transmembrane helix</keyword>
<comment type="caution">
    <text evidence="2">The sequence shown here is derived from an EMBL/GenBank/DDBJ whole genome shotgun (WGS) entry which is preliminary data.</text>
</comment>
<name>A0A2P8F653_9RHOB</name>
<reference evidence="2 3" key="1">
    <citation type="submission" date="2018-03" db="EMBL/GenBank/DDBJ databases">
        <title>Genomic Encyclopedia of Archaeal and Bacterial Type Strains, Phase II (KMG-II): from individual species to whole genera.</title>
        <authorList>
            <person name="Goeker M."/>
        </authorList>
    </citation>
    <scope>NUCLEOTIDE SEQUENCE [LARGE SCALE GENOMIC DNA]</scope>
    <source>
        <strain evidence="2 3">DSM 100673</strain>
    </source>
</reference>
<feature type="transmembrane region" description="Helical" evidence="1">
    <location>
        <begin position="306"/>
        <end position="328"/>
    </location>
</feature>
<accession>A0A2P8F653</accession>
<feature type="transmembrane region" description="Helical" evidence="1">
    <location>
        <begin position="441"/>
        <end position="463"/>
    </location>
</feature>
<feature type="transmembrane region" description="Helical" evidence="1">
    <location>
        <begin position="43"/>
        <end position="62"/>
    </location>
</feature>
<dbReference type="RefSeq" id="WP_243403750.1">
    <property type="nucleotide sequence ID" value="NZ_PYGJ01000020.1"/>
</dbReference>
<feature type="transmembrane region" description="Helical" evidence="1">
    <location>
        <begin position="116"/>
        <end position="140"/>
    </location>
</feature>
<proteinExistence type="predicted"/>
<dbReference type="AlphaFoldDB" id="A0A2P8F653"/>
<gene>
    <name evidence="2" type="ORF">CLV88_12048</name>
</gene>
<feature type="transmembrane region" description="Helical" evidence="1">
    <location>
        <begin position="259"/>
        <end position="275"/>
    </location>
</feature>
<dbReference type="EMBL" id="PYGJ01000020">
    <property type="protein sequence ID" value="PSL17196.1"/>
    <property type="molecule type" value="Genomic_DNA"/>
</dbReference>
<feature type="transmembrane region" description="Helical" evidence="1">
    <location>
        <begin position="194"/>
        <end position="213"/>
    </location>
</feature>
<feature type="transmembrane region" description="Helical" evidence="1">
    <location>
        <begin position="406"/>
        <end position="429"/>
    </location>
</feature>
<keyword evidence="1" id="KW-0472">Membrane</keyword>